<name>A0A4R7HYJ7_9ACTN</name>
<keyword evidence="12 15" id="KW-0324">Glycolysis</keyword>
<evidence type="ECO:0000256" key="12">
    <source>
        <dbReference type="ARBA" id="ARBA00023152"/>
    </source>
</evidence>
<evidence type="ECO:0000256" key="11">
    <source>
        <dbReference type="ARBA" id="ARBA00022842"/>
    </source>
</evidence>
<comment type="similarity">
    <text evidence="3 15">Belongs to the pyruvate kinase family.</text>
</comment>
<dbReference type="AlphaFoldDB" id="A0A4R7HYJ7"/>
<comment type="caution">
    <text evidence="18">The sequence shown here is derived from an EMBL/GenBank/DDBJ whole genome shotgun (WGS) entry which is preliminary data.</text>
</comment>
<dbReference type="GO" id="GO:0004743">
    <property type="term" value="F:pyruvate kinase activity"/>
    <property type="evidence" value="ECO:0007669"/>
    <property type="project" value="UniProtKB-UniRule"/>
</dbReference>
<dbReference type="Gene3D" id="3.20.20.60">
    <property type="entry name" value="Phosphoenolpyruvate-binding domains"/>
    <property type="match status" value="1"/>
</dbReference>
<dbReference type="Gene3D" id="2.40.33.10">
    <property type="entry name" value="PK beta-barrel domain-like"/>
    <property type="match status" value="1"/>
</dbReference>
<dbReference type="SUPFAM" id="SSF51621">
    <property type="entry name" value="Phosphoenolpyruvate/pyruvate domain"/>
    <property type="match status" value="1"/>
</dbReference>
<dbReference type="InterPro" id="IPR015793">
    <property type="entry name" value="Pyrv_Knase_brl"/>
</dbReference>
<evidence type="ECO:0000256" key="10">
    <source>
        <dbReference type="ARBA" id="ARBA00022840"/>
    </source>
</evidence>
<feature type="domain" description="Pyruvate kinase C-terminal" evidence="17">
    <location>
        <begin position="360"/>
        <end position="472"/>
    </location>
</feature>
<evidence type="ECO:0000256" key="6">
    <source>
        <dbReference type="ARBA" id="ARBA00022679"/>
    </source>
</evidence>
<dbReference type="InterPro" id="IPR015806">
    <property type="entry name" value="Pyrv_Knase_insert_dom_sf"/>
</dbReference>
<feature type="domain" description="Pyruvate kinase barrel" evidence="16">
    <location>
        <begin position="3"/>
        <end position="317"/>
    </location>
</feature>
<keyword evidence="7" id="KW-0479">Metal-binding</keyword>
<dbReference type="Pfam" id="PF00224">
    <property type="entry name" value="PK"/>
    <property type="match status" value="1"/>
</dbReference>
<evidence type="ECO:0000256" key="8">
    <source>
        <dbReference type="ARBA" id="ARBA00022741"/>
    </source>
</evidence>
<organism evidence="18 19">
    <name type="scientific">Ilumatobacter fluminis</name>
    <dbReference type="NCBI Taxonomy" id="467091"/>
    <lineage>
        <taxon>Bacteria</taxon>
        <taxon>Bacillati</taxon>
        <taxon>Actinomycetota</taxon>
        <taxon>Acidimicrobiia</taxon>
        <taxon>Acidimicrobiales</taxon>
        <taxon>Ilumatobacteraceae</taxon>
        <taxon>Ilumatobacter</taxon>
    </lineage>
</organism>
<evidence type="ECO:0000259" key="17">
    <source>
        <dbReference type="Pfam" id="PF02887"/>
    </source>
</evidence>
<keyword evidence="9 15" id="KW-0418">Kinase</keyword>
<evidence type="ECO:0000256" key="13">
    <source>
        <dbReference type="ARBA" id="ARBA00023317"/>
    </source>
</evidence>
<dbReference type="UniPathway" id="UPA00109">
    <property type="reaction ID" value="UER00188"/>
</dbReference>
<dbReference type="Gene3D" id="3.40.1380.20">
    <property type="entry name" value="Pyruvate kinase, C-terminal domain"/>
    <property type="match status" value="1"/>
</dbReference>
<evidence type="ECO:0000259" key="16">
    <source>
        <dbReference type="Pfam" id="PF00224"/>
    </source>
</evidence>
<evidence type="ECO:0000256" key="9">
    <source>
        <dbReference type="ARBA" id="ARBA00022777"/>
    </source>
</evidence>
<dbReference type="NCBIfam" id="NF004978">
    <property type="entry name" value="PRK06354.1"/>
    <property type="match status" value="1"/>
</dbReference>
<dbReference type="EMBL" id="SOAU01000001">
    <property type="protein sequence ID" value="TDT16297.1"/>
    <property type="molecule type" value="Genomic_DNA"/>
</dbReference>
<dbReference type="GO" id="GO:0016301">
    <property type="term" value="F:kinase activity"/>
    <property type="evidence" value="ECO:0007669"/>
    <property type="project" value="UniProtKB-KW"/>
</dbReference>
<evidence type="ECO:0000256" key="3">
    <source>
        <dbReference type="ARBA" id="ARBA00008663"/>
    </source>
</evidence>
<dbReference type="Proteomes" id="UP000294558">
    <property type="component" value="Unassembled WGS sequence"/>
</dbReference>
<keyword evidence="6 15" id="KW-0808">Transferase</keyword>
<dbReference type="SUPFAM" id="SSF52935">
    <property type="entry name" value="PK C-terminal domain-like"/>
    <property type="match status" value="1"/>
</dbReference>
<dbReference type="SUPFAM" id="SSF50800">
    <property type="entry name" value="PK beta-barrel domain-like"/>
    <property type="match status" value="1"/>
</dbReference>
<comment type="cofactor">
    <cofactor evidence="1">
        <name>K(+)</name>
        <dbReference type="ChEBI" id="CHEBI:29103"/>
    </cofactor>
</comment>
<keyword evidence="19" id="KW-1185">Reference proteome</keyword>
<evidence type="ECO:0000256" key="7">
    <source>
        <dbReference type="ARBA" id="ARBA00022723"/>
    </source>
</evidence>
<keyword evidence="11 15" id="KW-0460">Magnesium</keyword>
<proteinExistence type="inferred from homology"/>
<comment type="pathway">
    <text evidence="2 15">Carbohydrate degradation; glycolysis; pyruvate from D-glyceraldehyde 3-phosphate: step 5/5.</text>
</comment>
<dbReference type="NCBIfam" id="TIGR01064">
    <property type="entry name" value="pyruv_kin"/>
    <property type="match status" value="1"/>
</dbReference>
<evidence type="ECO:0000256" key="1">
    <source>
        <dbReference type="ARBA" id="ARBA00001958"/>
    </source>
</evidence>
<dbReference type="GO" id="GO:0030955">
    <property type="term" value="F:potassium ion binding"/>
    <property type="evidence" value="ECO:0007669"/>
    <property type="project" value="UniProtKB-UniRule"/>
</dbReference>
<protein>
    <recommendedName>
        <fullName evidence="5 14">Pyruvate kinase</fullName>
        <ecNumber evidence="5 14">2.7.1.40</ecNumber>
    </recommendedName>
</protein>
<evidence type="ECO:0000256" key="2">
    <source>
        <dbReference type="ARBA" id="ARBA00004997"/>
    </source>
</evidence>
<evidence type="ECO:0000256" key="5">
    <source>
        <dbReference type="ARBA" id="ARBA00012142"/>
    </source>
</evidence>
<gene>
    <name evidence="18" type="ORF">BDK89_1881</name>
</gene>
<dbReference type="InterPro" id="IPR036918">
    <property type="entry name" value="Pyrv_Knase_C_sf"/>
</dbReference>
<dbReference type="EC" id="2.7.1.40" evidence="5 14"/>
<keyword evidence="8" id="KW-0547">Nucleotide-binding</keyword>
<dbReference type="RefSeq" id="WP_166657486.1">
    <property type="nucleotide sequence ID" value="NZ_JAVJPS010000003.1"/>
</dbReference>
<keyword evidence="13 18" id="KW-0670">Pyruvate</keyword>
<reference evidence="18 19" key="1">
    <citation type="submission" date="2019-03" db="EMBL/GenBank/DDBJ databases">
        <title>Sequencing the genomes of 1000 actinobacteria strains.</title>
        <authorList>
            <person name="Klenk H.-P."/>
        </authorList>
    </citation>
    <scope>NUCLEOTIDE SEQUENCE [LARGE SCALE GENOMIC DNA]</scope>
    <source>
        <strain evidence="18 19">DSM 18936</strain>
    </source>
</reference>
<evidence type="ECO:0000256" key="4">
    <source>
        <dbReference type="ARBA" id="ARBA00011881"/>
    </source>
</evidence>
<dbReference type="InterPro" id="IPR011037">
    <property type="entry name" value="Pyrv_Knase-like_insert_dom_sf"/>
</dbReference>
<evidence type="ECO:0000313" key="18">
    <source>
        <dbReference type="EMBL" id="TDT16297.1"/>
    </source>
</evidence>
<dbReference type="PANTHER" id="PTHR11817">
    <property type="entry name" value="PYRUVATE KINASE"/>
    <property type="match status" value="1"/>
</dbReference>
<comment type="subunit">
    <text evidence="4">Homotetramer.</text>
</comment>
<comment type="catalytic activity">
    <reaction evidence="15">
        <text>pyruvate + ATP = phosphoenolpyruvate + ADP + H(+)</text>
        <dbReference type="Rhea" id="RHEA:18157"/>
        <dbReference type="ChEBI" id="CHEBI:15361"/>
        <dbReference type="ChEBI" id="CHEBI:15378"/>
        <dbReference type="ChEBI" id="CHEBI:30616"/>
        <dbReference type="ChEBI" id="CHEBI:58702"/>
        <dbReference type="ChEBI" id="CHEBI:456216"/>
        <dbReference type="EC" id="2.7.1.40"/>
    </reaction>
</comment>
<dbReference type="GO" id="GO:0005524">
    <property type="term" value="F:ATP binding"/>
    <property type="evidence" value="ECO:0007669"/>
    <property type="project" value="UniProtKB-KW"/>
</dbReference>
<evidence type="ECO:0000256" key="15">
    <source>
        <dbReference type="RuleBase" id="RU000504"/>
    </source>
</evidence>
<dbReference type="InterPro" id="IPR040442">
    <property type="entry name" value="Pyrv_kinase-like_dom_sf"/>
</dbReference>
<keyword evidence="10" id="KW-0067">ATP-binding</keyword>
<dbReference type="NCBIfam" id="NF004491">
    <property type="entry name" value="PRK05826.1"/>
    <property type="match status" value="1"/>
</dbReference>
<evidence type="ECO:0000256" key="14">
    <source>
        <dbReference type="NCBIfam" id="TIGR01064"/>
    </source>
</evidence>
<dbReference type="PRINTS" id="PR01050">
    <property type="entry name" value="PYRUVTKNASE"/>
</dbReference>
<dbReference type="InterPro" id="IPR015813">
    <property type="entry name" value="Pyrv/PenolPyrv_kinase-like_dom"/>
</dbReference>
<dbReference type="InterPro" id="IPR001697">
    <property type="entry name" value="Pyr_Knase"/>
</dbReference>
<dbReference type="InterPro" id="IPR015795">
    <property type="entry name" value="Pyrv_Knase_C"/>
</dbReference>
<evidence type="ECO:0000313" key="19">
    <source>
        <dbReference type="Proteomes" id="UP000294558"/>
    </source>
</evidence>
<dbReference type="GO" id="GO:0000287">
    <property type="term" value="F:magnesium ion binding"/>
    <property type="evidence" value="ECO:0007669"/>
    <property type="project" value="UniProtKB-UniRule"/>
</dbReference>
<accession>A0A4R7HYJ7</accession>
<sequence length="476" mass="50354">MTRRTKIVATIGPASESPEVLEALFRAGVNVARLNLSHGPVESHLDKLRLVRAAAERVDHEVGVLADLPGPKVRAGKFTEGGIALDAGAPVRLRPGVDPSDADLIHVDYPTLLEDLRPGDPIIIGDGGICLRVEAVGDEVDAIVLTGGSAQGRPGVHIPSENLRLSTPTEDDLRLAETMAEAGVDFMAVSFVRTAADIEQVREVVGNRAKLIAKIETSTALANLQEIINVSDAIMVARGDLGIDCPIEDLPHLQKSIVRQCVEYGIPAITATQMLESMVSAPSPTRAEVTDVANAIFDGTDALMLSGETAIGHDPVLVVETMDAIAARAEAEASYRQWAQRLGRIQRAQWDSTGDRITAALTHAASEAAVDVGASAIICCTHTGRTAIAMARFRPEAPLIALSNDPRTVKQLSLLWGVQTLGLDTFESTDEIVWHGVERAVQAGLVEPGGTVVVLAGSPKKSADTAADVLRIVQVD</sequence>
<dbReference type="Pfam" id="PF02887">
    <property type="entry name" value="PK_C"/>
    <property type="match status" value="1"/>
</dbReference>